<organism evidence="2 3">
    <name type="scientific">Catonella massiliensis</name>
    <dbReference type="NCBI Taxonomy" id="2799636"/>
    <lineage>
        <taxon>Bacteria</taxon>
        <taxon>Bacillati</taxon>
        <taxon>Bacillota</taxon>
        <taxon>Clostridia</taxon>
        <taxon>Lachnospirales</taxon>
        <taxon>Lachnospiraceae</taxon>
        <taxon>Catonella</taxon>
    </lineage>
</organism>
<evidence type="ECO:0000313" key="2">
    <source>
        <dbReference type="EMBL" id="MBK5897767.1"/>
    </source>
</evidence>
<dbReference type="Proteomes" id="UP000604730">
    <property type="component" value="Unassembled WGS sequence"/>
</dbReference>
<sequence length="79" mass="8887">MRREKPVKLYVTFYTYAEAMAMDAACKRANIGGKLASIPRKLSAGCGVAWECDLELRADIEKLLKQENIEFEEMAELSA</sequence>
<evidence type="ECO:0000313" key="3">
    <source>
        <dbReference type="Proteomes" id="UP000604730"/>
    </source>
</evidence>
<dbReference type="InterPro" id="IPR021778">
    <property type="entry name" value="Se/S_carrier-like"/>
</dbReference>
<dbReference type="EMBL" id="JAEPRJ010000001">
    <property type="protein sequence ID" value="MBK5897767.1"/>
    <property type="molecule type" value="Genomic_DNA"/>
</dbReference>
<gene>
    <name evidence="2" type="ORF">JJN12_08255</name>
</gene>
<protein>
    <submittedName>
        <fullName evidence="2">DUF3343 domain-containing protein</fullName>
    </submittedName>
</protein>
<dbReference type="RefSeq" id="WP_208429231.1">
    <property type="nucleotide sequence ID" value="NZ_JAEPRJ010000001.1"/>
</dbReference>
<reference evidence="2 3" key="1">
    <citation type="submission" date="2021-01" db="EMBL/GenBank/DDBJ databases">
        <title>Isolation and description of Catonella massiliensis sp. nov., a novel Catonella species, isolated from a stable periodontitis subject.</title>
        <authorList>
            <person name="Antezack A."/>
            <person name="Boxberger M."/>
            <person name="La Scola B."/>
            <person name="Monnet-Corti V."/>
        </authorList>
    </citation>
    <scope>NUCLEOTIDE SEQUENCE [LARGE SCALE GENOMIC DNA]</scope>
    <source>
        <strain evidence="2 3">Marseille-Q4567</strain>
    </source>
</reference>
<accession>A0ABS1J130</accession>
<evidence type="ECO:0000259" key="1">
    <source>
        <dbReference type="Pfam" id="PF11823"/>
    </source>
</evidence>
<proteinExistence type="predicted"/>
<keyword evidence="3" id="KW-1185">Reference proteome</keyword>
<name>A0ABS1J130_9FIRM</name>
<dbReference type="Pfam" id="PF11823">
    <property type="entry name" value="Se_S_carrier"/>
    <property type="match status" value="1"/>
</dbReference>
<feature type="domain" description="Putative Se/S carrier protein-like" evidence="1">
    <location>
        <begin position="9"/>
        <end position="75"/>
    </location>
</feature>
<comment type="caution">
    <text evidence="2">The sequence shown here is derived from an EMBL/GenBank/DDBJ whole genome shotgun (WGS) entry which is preliminary data.</text>
</comment>